<dbReference type="InParanoid" id="A0A1Y2AZY3"/>
<feature type="compositionally biased region" description="Basic residues" evidence="2">
    <location>
        <begin position="208"/>
        <end position="221"/>
    </location>
</feature>
<evidence type="ECO:0000259" key="3">
    <source>
        <dbReference type="Pfam" id="PF02114"/>
    </source>
</evidence>
<proteinExistence type="inferred from homology"/>
<reference evidence="4 5" key="1">
    <citation type="submission" date="2016-07" db="EMBL/GenBank/DDBJ databases">
        <title>Pervasive Adenine N6-methylation of Active Genes in Fungi.</title>
        <authorList>
            <consortium name="DOE Joint Genome Institute"/>
            <person name="Mondo S.J."/>
            <person name="Dannebaum R.O."/>
            <person name="Kuo R.C."/>
            <person name="Labutti K."/>
            <person name="Haridas S."/>
            <person name="Kuo A."/>
            <person name="Salamov A."/>
            <person name="Ahrendt S.R."/>
            <person name="Lipzen A."/>
            <person name="Sullivan W."/>
            <person name="Andreopoulos W.B."/>
            <person name="Clum A."/>
            <person name="Lindquist E."/>
            <person name="Daum C."/>
            <person name="Ramamoorthy G.K."/>
            <person name="Gryganskyi A."/>
            <person name="Culley D."/>
            <person name="Magnuson J.K."/>
            <person name="James T.Y."/>
            <person name="O'Malley M.A."/>
            <person name="Stajich J.E."/>
            <person name="Spatafora J.W."/>
            <person name="Visel A."/>
            <person name="Grigoriev I.V."/>
        </authorList>
    </citation>
    <scope>NUCLEOTIDE SEQUENCE [LARGE SCALE GENOMIC DNA]</scope>
    <source>
        <strain evidence="4 5">68-887.2</strain>
    </source>
</reference>
<dbReference type="FunCoup" id="A0A1Y2AZY3">
    <property type="interactions" value="665"/>
</dbReference>
<feature type="compositionally biased region" description="Acidic residues" evidence="2">
    <location>
        <begin position="189"/>
        <end position="204"/>
    </location>
</feature>
<keyword evidence="5" id="KW-1185">Reference proteome</keyword>
<dbReference type="PANTHER" id="PTHR21148">
    <property type="entry name" value="THIOREDOXIN DOMAIN-CONTAINING PROTEIN 9"/>
    <property type="match status" value="1"/>
</dbReference>
<feature type="region of interest" description="Disordered" evidence="2">
    <location>
        <begin position="186"/>
        <end position="235"/>
    </location>
</feature>
<evidence type="ECO:0000256" key="2">
    <source>
        <dbReference type="SAM" id="MobiDB-lite"/>
    </source>
</evidence>
<dbReference type="OrthoDB" id="10257948at2759"/>
<evidence type="ECO:0000313" key="4">
    <source>
        <dbReference type="EMBL" id="ORY28131.1"/>
    </source>
</evidence>
<comment type="caution">
    <text evidence="4">The sequence shown here is derived from an EMBL/GenBank/DDBJ whole genome shotgun (WGS) entry which is preliminary data.</text>
</comment>
<evidence type="ECO:0000313" key="5">
    <source>
        <dbReference type="Proteomes" id="UP000193986"/>
    </source>
</evidence>
<gene>
    <name evidence="4" type="ORF">BCR39DRAFT_496487</name>
</gene>
<dbReference type="EMBL" id="MCFC01000033">
    <property type="protein sequence ID" value="ORY28131.1"/>
    <property type="molecule type" value="Genomic_DNA"/>
</dbReference>
<accession>A0A1Y2AZY3</accession>
<evidence type="ECO:0000256" key="1">
    <source>
        <dbReference type="ARBA" id="ARBA00009686"/>
    </source>
</evidence>
<feature type="domain" description="Phosducin" evidence="3">
    <location>
        <begin position="9"/>
        <end position="177"/>
    </location>
</feature>
<dbReference type="AlphaFoldDB" id="A0A1Y2AZY3"/>
<sequence>MSAPSSPTLSDSALLDSLDDDPRFDLASHREQRMEQLKQAVGQVKELRESEYGRVISYAEEKKLIERMSKEKYCLIHFYHQDFHRCRIMDQRLEELAPKYPHTLFLRASVADIPFLVTKLSIQVLPCVMVFVDGRCVDRLIGFEELGDTDQFTLSMLEFRLKQSGALPEGQIALVNTLPAQLLGSVNGENDDDYSDRSDSEDEDERIRRKTGKIRPRRGKVGIRNGIVAAGSDDE</sequence>
<dbReference type="CDD" id="cd02989">
    <property type="entry name" value="Phd_like_TxnDC9"/>
    <property type="match status" value="1"/>
</dbReference>
<dbReference type="Gene3D" id="3.40.30.10">
    <property type="entry name" value="Glutaredoxin"/>
    <property type="match status" value="1"/>
</dbReference>
<dbReference type="SUPFAM" id="SSF52833">
    <property type="entry name" value="Thioredoxin-like"/>
    <property type="match status" value="1"/>
</dbReference>
<dbReference type="InterPro" id="IPR036249">
    <property type="entry name" value="Thioredoxin-like_sf"/>
</dbReference>
<comment type="similarity">
    <text evidence="1">Belongs to the phosducin family.</text>
</comment>
<name>A0A1Y2AZY3_9TREE</name>
<dbReference type="Pfam" id="PF02114">
    <property type="entry name" value="Phosducin"/>
    <property type="match status" value="1"/>
</dbReference>
<dbReference type="STRING" id="71784.A0A1Y2AZY3"/>
<organism evidence="4 5">
    <name type="scientific">Naematelia encephala</name>
    <dbReference type="NCBI Taxonomy" id="71784"/>
    <lineage>
        <taxon>Eukaryota</taxon>
        <taxon>Fungi</taxon>
        <taxon>Dikarya</taxon>
        <taxon>Basidiomycota</taxon>
        <taxon>Agaricomycotina</taxon>
        <taxon>Tremellomycetes</taxon>
        <taxon>Tremellales</taxon>
        <taxon>Naemateliaceae</taxon>
        <taxon>Naematelia</taxon>
    </lineage>
</organism>
<dbReference type="Proteomes" id="UP000193986">
    <property type="component" value="Unassembled WGS sequence"/>
</dbReference>
<dbReference type="InterPro" id="IPR024253">
    <property type="entry name" value="Phosducin_thioredoxin-like_dom"/>
</dbReference>
<protein>
    <submittedName>
        <fullName evidence="4">Thioredoxin-like protein</fullName>
    </submittedName>
</protein>